<accession>A0ABT8H089</accession>
<proteinExistence type="predicted"/>
<dbReference type="Proteomes" id="UP001172702">
    <property type="component" value="Unassembled WGS sequence"/>
</dbReference>
<comment type="caution">
    <text evidence="2">The sequence shown here is derived from an EMBL/GenBank/DDBJ whole genome shotgun (WGS) entry which is preliminary data.</text>
</comment>
<keyword evidence="1" id="KW-1133">Transmembrane helix</keyword>
<evidence type="ECO:0000313" key="2">
    <source>
        <dbReference type="EMBL" id="MDN4505867.1"/>
    </source>
</evidence>
<dbReference type="EMBL" id="JAUHTB010000006">
    <property type="protein sequence ID" value="MDN4505867.1"/>
    <property type="molecule type" value="Genomic_DNA"/>
</dbReference>
<keyword evidence="3" id="KW-1185">Reference proteome</keyword>
<keyword evidence="1" id="KW-0812">Transmembrane</keyword>
<protein>
    <submittedName>
        <fullName evidence="2">Flp family type IVb pilin</fullName>
    </submittedName>
</protein>
<keyword evidence="1" id="KW-0472">Membrane</keyword>
<evidence type="ECO:0000256" key="1">
    <source>
        <dbReference type="SAM" id="Phobius"/>
    </source>
</evidence>
<dbReference type="Pfam" id="PF04964">
    <property type="entry name" value="Flp_Fap"/>
    <property type="match status" value="1"/>
</dbReference>
<feature type="transmembrane region" description="Helical" evidence="1">
    <location>
        <begin position="32"/>
        <end position="51"/>
    </location>
</feature>
<dbReference type="RefSeq" id="WP_132062965.1">
    <property type="nucleotide sequence ID" value="NZ_JAUHTB010000006.1"/>
</dbReference>
<reference evidence="2 3" key="1">
    <citation type="submission" date="2023-07" db="EMBL/GenBank/DDBJ databases">
        <title>Strategy for survival of the halotoleranting strain Dietzia MX2 from the Yakshinskoe mineral salts deposit.</title>
        <authorList>
            <person name="Kharitonova M.A."/>
            <person name="Kupriyanova-Ashina F.G."/>
            <person name="Shakirov T.R."/>
            <person name="Vafina M.S."/>
            <person name="Ilinskaya O.N."/>
        </authorList>
    </citation>
    <scope>NUCLEOTIDE SEQUENCE [LARGE SCALE GENOMIC DNA]</scope>
    <source>
        <strain evidence="2 3">MX2</strain>
    </source>
</reference>
<organism evidence="2 3">
    <name type="scientific">Dietzia maris</name>
    <dbReference type="NCBI Taxonomy" id="37915"/>
    <lineage>
        <taxon>Bacteria</taxon>
        <taxon>Bacillati</taxon>
        <taxon>Actinomycetota</taxon>
        <taxon>Actinomycetes</taxon>
        <taxon>Mycobacteriales</taxon>
        <taxon>Dietziaceae</taxon>
        <taxon>Dietzia</taxon>
    </lineage>
</organism>
<name>A0ABT8H089_9ACTN</name>
<gene>
    <name evidence="2" type="ORF">QYF62_07340</name>
</gene>
<dbReference type="InterPro" id="IPR007047">
    <property type="entry name" value="Flp_Fap"/>
</dbReference>
<sequence>MNQVYALMVTFQAFLDDRFENRKDRGATAVEYGLMVGLIAVVIIAAVIALGDNLNEMFTGVNDALPVGEGEGEAGL</sequence>
<evidence type="ECO:0000313" key="3">
    <source>
        <dbReference type="Proteomes" id="UP001172702"/>
    </source>
</evidence>